<reference evidence="3" key="1">
    <citation type="journal article" date="2018" name="Nat. Microbiol.">
        <title>Leveraging single-cell genomics to expand the fungal tree of life.</title>
        <authorList>
            <person name="Ahrendt S.R."/>
            <person name="Quandt C.A."/>
            <person name="Ciobanu D."/>
            <person name="Clum A."/>
            <person name="Salamov A."/>
            <person name="Andreopoulos B."/>
            <person name="Cheng J.F."/>
            <person name="Woyke T."/>
            <person name="Pelin A."/>
            <person name="Henrissat B."/>
            <person name="Reynolds N.K."/>
            <person name="Benny G.L."/>
            <person name="Smith M.E."/>
            <person name="James T.Y."/>
            <person name="Grigoriev I.V."/>
        </authorList>
    </citation>
    <scope>NUCLEOTIDE SEQUENCE [LARGE SCALE GENOMIC DNA]</scope>
</reference>
<proteinExistence type="predicted"/>
<feature type="compositionally biased region" description="Polar residues" evidence="1">
    <location>
        <begin position="133"/>
        <end position="146"/>
    </location>
</feature>
<feature type="compositionally biased region" description="Polar residues" evidence="1">
    <location>
        <begin position="1"/>
        <end position="14"/>
    </location>
</feature>
<name>A0A4P9WQU3_9FUNG</name>
<feature type="compositionally biased region" description="Basic residues" evidence="1">
    <location>
        <begin position="58"/>
        <end position="69"/>
    </location>
</feature>
<protein>
    <submittedName>
        <fullName evidence="2">Uncharacterized protein</fullName>
    </submittedName>
</protein>
<dbReference type="AlphaFoldDB" id="A0A4P9WQU3"/>
<feature type="region of interest" description="Disordered" evidence="1">
    <location>
        <begin position="1"/>
        <end position="362"/>
    </location>
</feature>
<sequence length="362" mass="40017">MSAGQPSTHPTVTCSYEAPTCNPPTRKSVSAGLRLKGMGGYRSVLDRPLQDPLPKPMQNRRSHPQHRSLHFGVARSVDRWPCKLQTLPFQTSHLRDHSSQQVGPGHSTPPTTAEGPEPPSPGHEPGMLHLHQTDTPNETPQNTVPTETAAVDQGPPLLPPQLPRCDTRPRQTNQRAAPQRETQITGNPSEVTSPDHTIRTHQRPPSPAQVATRTQQQQPPHEHQQPLPKHQRPPTPKQPRRPANVEANPMNREGTAVNPPPPTPPKQNEEQQPPQPKSTRLLPSRAPRSKDHAQSTPPFPIPQHVVMTVRHTTTTPQKHPQQNTPPTPTPKEVERPSARHPTKRTPEAAEAAARGRFRSGYP</sequence>
<evidence type="ECO:0000313" key="2">
    <source>
        <dbReference type="EMBL" id="RKO94563.1"/>
    </source>
</evidence>
<accession>A0A4P9WQU3</accession>
<feature type="compositionally biased region" description="Low complexity" evidence="1">
    <location>
        <begin position="304"/>
        <end position="322"/>
    </location>
</feature>
<gene>
    <name evidence="2" type="ORF">BDK51DRAFT_33984</name>
</gene>
<feature type="compositionally biased region" description="Polar residues" evidence="1">
    <location>
        <begin position="170"/>
        <end position="195"/>
    </location>
</feature>
<evidence type="ECO:0000313" key="3">
    <source>
        <dbReference type="Proteomes" id="UP000269721"/>
    </source>
</evidence>
<evidence type="ECO:0000256" key="1">
    <source>
        <dbReference type="SAM" id="MobiDB-lite"/>
    </source>
</evidence>
<dbReference type="Proteomes" id="UP000269721">
    <property type="component" value="Unassembled WGS sequence"/>
</dbReference>
<dbReference type="EMBL" id="KZ993863">
    <property type="protein sequence ID" value="RKO94563.1"/>
    <property type="molecule type" value="Genomic_DNA"/>
</dbReference>
<organism evidence="2 3">
    <name type="scientific">Blyttiomyces helicus</name>
    <dbReference type="NCBI Taxonomy" id="388810"/>
    <lineage>
        <taxon>Eukaryota</taxon>
        <taxon>Fungi</taxon>
        <taxon>Fungi incertae sedis</taxon>
        <taxon>Chytridiomycota</taxon>
        <taxon>Chytridiomycota incertae sedis</taxon>
        <taxon>Chytridiomycetes</taxon>
        <taxon>Chytridiomycetes incertae sedis</taxon>
        <taxon>Blyttiomyces</taxon>
    </lineage>
</organism>
<keyword evidence="3" id="KW-1185">Reference proteome</keyword>